<evidence type="ECO:0000256" key="1">
    <source>
        <dbReference type="SAM" id="SignalP"/>
    </source>
</evidence>
<comment type="caution">
    <text evidence="2">The sequence shown here is derived from an EMBL/GenBank/DDBJ whole genome shotgun (WGS) entry which is preliminary data.</text>
</comment>
<dbReference type="RefSeq" id="WP_320426668.1">
    <property type="nucleotide sequence ID" value="NZ_JAXCLA010000011.1"/>
</dbReference>
<proteinExistence type="predicted"/>
<feature type="signal peptide" evidence="1">
    <location>
        <begin position="1"/>
        <end position="31"/>
    </location>
</feature>
<feature type="chain" id="PRO_5047062160" evidence="1">
    <location>
        <begin position="32"/>
        <end position="394"/>
    </location>
</feature>
<evidence type="ECO:0000313" key="2">
    <source>
        <dbReference type="EMBL" id="MDY0748701.1"/>
    </source>
</evidence>
<keyword evidence="3" id="KW-1185">Reference proteome</keyword>
<dbReference type="PROSITE" id="PS51257">
    <property type="entry name" value="PROKAR_LIPOPROTEIN"/>
    <property type="match status" value="1"/>
</dbReference>
<evidence type="ECO:0000313" key="3">
    <source>
        <dbReference type="Proteomes" id="UP001285263"/>
    </source>
</evidence>
<name>A0ABU5DQV5_9BURK</name>
<accession>A0ABU5DQV5</accession>
<sequence length="394" mass="41050">MSNRQSGGSGRASFARHSGLILAALSLTGCAAIPDVTMTYQPVDWSVGVSVIHTFTCTRDGKRVLIARSATFSPVYKADAKASPIPLRIKDMDRFFADSDLTVAFTDDGRLKSVNQSTTGQGEDITKAVATTAATIGSAGVLKNVPMLDAAPKLTTELKGTFSLYDNRVRKTEVAPAASEICGVVSRWSTASGPKDLPQISVIQIAGISRAVTAMDLEAADDQATRLMAEFRAIHLDLGAKVDAQFVKDNYAAPQPVNAKSTAGFNEVALQIQQMQALSLTATSALDASKPAGSGTVVVPMKDPASYIVLPIPKAALFGKQNFSVVLADSGRITTLGYGRSVGASGALNALSSVVGEPAAEDTAEQAALKAAADKIAQQARLSSCIQDPSNCPK</sequence>
<keyword evidence="1" id="KW-0732">Signal</keyword>
<organism evidence="2 3">
    <name type="scientific">Roseateles agri</name>
    <dbReference type="NCBI Taxonomy" id="3098619"/>
    <lineage>
        <taxon>Bacteria</taxon>
        <taxon>Pseudomonadati</taxon>
        <taxon>Pseudomonadota</taxon>
        <taxon>Betaproteobacteria</taxon>
        <taxon>Burkholderiales</taxon>
        <taxon>Sphaerotilaceae</taxon>
        <taxon>Roseateles</taxon>
    </lineage>
</organism>
<reference evidence="2 3" key="1">
    <citation type="submission" date="2023-11" db="EMBL/GenBank/DDBJ databases">
        <title>Paucibacter sp. nov., isolated from fresh soil in Korea.</title>
        <authorList>
            <person name="Le N.T.T."/>
        </authorList>
    </citation>
    <scope>NUCLEOTIDE SEQUENCE [LARGE SCALE GENOMIC DNA]</scope>
    <source>
        <strain evidence="2 3">R3-3</strain>
    </source>
</reference>
<protein>
    <submittedName>
        <fullName evidence="2">Uncharacterized protein</fullName>
    </submittedName>
</protein>
<dbReference type="EMBL" id="JAXCLA010000011">
    <property type="protein sequence ID" value="MDY0748701.1"/>
    <property type="molecule type" value="Genomic_DNA"/>
</dbReference>
<dbReference type="Proteomes" id="UP001285263">
    <property type="component" value="Unassembled WGS sequence"/>
</dbReference>
<gene>
    <name evidence="2" type="ORF">SNE35_29655</name>
</gene>